<sequence>MGDRWIMGLIGIGLAVWIGYAIRHYMRTPEAMENVCLSERYPQDDEIVALLESAGYEIIGGKYFVPIQIQMNGEELESTKLWIDMVVKRGEQWYIVRIVRERMQLDWSASAIRRHWGAYFAAYPECDGLLVVDMAERRIRMLHMEFGEAEA</sequence>
<dbReference type="GO" id="GO:0003677">
    <property type="term" value="F:DNA binding"/>
    <property type="evidence" value="ECO:0007669"/>
    <property type="project" value="UniProtKB-KW"/>
</dbReference>
<evidence type="ECO:0000313" key="3">
    <source>
        <dbReference type="Proteomes" id="UP001250538"/>
    </source>
</evidence>
<evidence type="ECO:0000256" key="1">
    <source>
        <dbReference type="SAM" id="Phobius"/>
    </source>
</evidence>
<proteinExistence type="predicted"/>
<keyword evidence="2" id="KW-0238">DNA-binding</keyword>
<keyword evidence="3" id="KW-1185">Reference proteome</keyword>
<comment type="caution">
    <text evidence="2">The sequence shown here is derived from an EMBL/GenBank/DDBJ whole genome shotgun (WGS) entry which is preliminary data.</text>
</comment>
<dbReference type="AlphaFoldDB" id="A0AAJ2JSN7"/>
<dbReference type="Proteomes" id="UP001250538">
    <property type="component" value="Unassembled WGS sequence"/>
</dbReference>
<evidence type="ECO:0000313" key="2">
    <source>
        <dbReference type="EMBL" id="MDT8976001.1"/>
    </source>
</evidence>
<accession>A0AAJ2JSN7</accession>
<protein>
    <submittedName>
        <fullName evidence="2">DNA-binding protein</fullName>
    </submittedName>
</protein>
<dbReference type="EMBL" id="JAVYAA010000001">
    <property type="protein sequence ID" value="MDT8976001.1"/>
    <property type="molecule type" value="Genomic_DNA"/>
</dbReference>
<organism evidence="2 3">
    <name type="scientific">Paenibacillus suaedae</name>
    <dbReference type="NCBI Taxonomy" id="3077233"/>
    <lineage>
        <taxon>Bacteria</taxon>
        <taxon>Bacillati</taxon>
        <taxon>Bacillota</taxon>
        <taxon>Bacilli</taxon>
        <taxon>Bacillales</taxon>
        <taxon>Paenibacillaceae</taxon>
        <taxon>Paenibacillus</taxon>
    </lineage>
</organism>
<name>A0AAJ2JSN7_9BACL</name>
<reference evidence="3" key="1">
    <citation type="submission" date="2023-09" db="EMBL/GenBank/DDBJ databases">
        <title>Paenibacillus sp. chi10 Genome sequencing and assembly.</title>
        <authorList>
            <person name="Kim I."/>
        </authorList>
    </citation>
    <scope>NUCLEOTIDE SEQUENCE [LARGE SCALE GENOMIC DNA]</scope>
    <source>
        <strain evidence="3">chi10</strain>
    </source>
</reference>
<keyword evidence="1" id="KW-1133">Transmembrane helix</keyword>
<keyword evidence="1" id="KW-0472">Membrane</keyword>
<keyword evidence="1" id="KW-0812">Transmembrane</keyword>
<feature type="transmembrane region" description="Helical" evidence="1">
    <location>
        <begin position="6"/>
        <end position="22"/>
    </location>
</feature>
<dbReference type="RefSeq" id="WP_021252971.1">
    <property type="nucleotide sequence ID" value="NZ_JAVYAA010000001.1"/>
</dbReference>
<gene>
    <name evidence="2" type="ORF">RQP50_07060</name>
</gene>